<dbReference type="InterPro" id="IPR036100">
    <property type="entry name" value="QueA_sf"/>
</dbReference>
<dbReference type="UniPathway" id="UPA00392"/>
<evidence type="ECO:0000256" key="1">
    <source>
        <dbReference type="ARBA" id="ARBA00022490"/>
    </source>
</evidence>
<proteinExistence type="inferred from homology"/>
<evidence type="ECO:0000256" key="3">
    <source>
        <dbReference type="ARBA" id="ARBA00022691"/>
    </source>
</evidence>
<dbReference type="FunFam" id="2.40.10.240:FF:000002">
    <property type="entry name" value="S-adenosylmethionine:tRNA ribosyltransferase-isomerase"/>
    <property type="match status" value="1"/>
</dbReference>
<reference evidence="6 7" key="1">
    <citation type="submission" date="2017-05" db="EMBL/GenBank/DDBJ databases">
        <authorList>
            <person name="Varghese N."/>
            <person name="Submissions S."/>
        </authorList>
    </citation>
    <scope>NUCLEOTIDE SEQUENCE [LARGE SCALE GENOMIC DNA]</scope>
    <source>
        <strain evidence="6 7">DSM 21985</strain>
    </source>
</reference>
<keyword evidence="6" id="KW-0413">Isomerase</keyword>
<keyword evidence="7" id="KW-1185">Reference proteome</keyword>
<dbReference type="NCBIfam" id="TIGR00113">
    <property type="entry name" value="queA"/>
    <property type="match status" value="1"/>
</dbReference>
<dbReference type="GO" id="GO:0008616">
    <property type="term" value="P:tRNA queuosine(34) biosynthetic process"/>
    <property type="evidence" value="ECO:0007669"/>
    <property type="project" value="UniProtKB-UniRule"/>
</dbReference>
<dbReference type="OrthoDB" id="9805933at2"/>
<dbReference type="PANTHER" id="PTHR30307:SF0">
    <property type="entry name" value="S-ADENOSYLMETHIONINE:TRNA RIBOSYLTRANSFERASE-ISOMERASE"/>
    <property type="match status" value="1"/>
</dbReference>
<dbReference type="NCBIfam" id="NF001140">
    <property type="entry name" value="PRK00147.1"/>
    <property type="match status" value="1"/>
</dbReference>
<dbReference type="PANTHER" id="PTHR30307">
    <property type="entry name" value="S-ADENOSYLMETHIONINE:TRNA RIBOSYLTRANSFERASE-ISOMERASE"/>
    <property type="match status" value="1"/>
</dbReference>
<dbReference type="HAMAP" id="MF_00113">
    <property type="entry name" value="QueA"/>
    <property type="match status" value="1"/>
</dbReference>
<dbReference type="InterPro" id="IPR042118">
    <property type="entry name" value="QueA_dom1"/>
</dbReference>
<evidence type="ECO:0000313" key="6">
    <source>
        <dbReference type="EMBL" id="SMO96080.1"/>
    </source>
</evidence>
<sequence length="351" mass="40334">MKLTDFKFEIDDLNVPEEPLEKRDSAKLMVLNRAEKTIEHKTFSDIHEYVNEGDVVIYNNTKVFPARLKGKKEKTEADIEVFLLRELMPENMLWDVLVEPARKIRIGNKLYFGEEDDELMAEVVDNTTSRGRTIRFLYEGPNQELYDKLDELGMMPLPPYIEREPVEADKERYQTIFATERGAVAAPTAGMHFTPELVKKIEDKGAEFLPTTLHIGWGTFRNVEVEDLTKHRMDSENYFISKDTSDKINKALKSKKNKVIAIGTSAVRTIETSVMASGMSKPGTGWTDKFIYPPYEFKITEALITNFHRPESTLLMLGAAFAGYDFLMEAYEEAKEKDYRMFSFGDAMLII</sequence>
<keyword evidence="1 5" id="KW-0963">Cytoplasm</keyword>
<dbReference type="Gene3D" id="2.40.10.240">
    <property type="entry name" value="QueA-like"/>
    <property type="match status" value="1"/>
</dbReference>
<evidence type="ECO:0000256" key="2">
    <source>
        <dbReference type="ARBA" id="ARBA00022679"/>
    </source>
</evidence>
<dbReference type="GO" id="GO:0051075">
    <property type="term" value="F:S-adenosylmethionine:tRNA ribosyltransferase-isomerase activity"/>
    <property type="evidence" value="ECO:0007669"/>
    <property type="project" value="UniProtKB-EC"/>
</dbReference>
<evidence type="ECO:0000256" key="5">
    <source>
        <dbReference type="HAMAP-Rule" id="MF_00113"/>
    </source>
</evidence>
<dbReference type="Gene3D" id="3.40.1780.10">
    <property type="entry name" value="QueA-like"/>
    <property type="match status" value="1"/>
</dbReference>
<dbReference type="RefSeq" id="WP_142456166.1">
    <property type="nucleotide sequence ID" value="NZ_FXTP01000020.1"/>
</dbReference>
<dbReference type="Pfam" id="PF02547">
    <property type="entry name" value="Queuosine_synth"/>
    <property type="match status" value="1"/>
</dbReference>
<dbReference type="GO" id="GO:0005737">
    <property type="term" value="C:cytoplasm"/>
    <property type="evidence" value="ECO:0007669"/>
    <property type="project" value="UniProtKB-SubCell"/>
</dbReference>
<comment type="subunit">
    <text evidence="5">Monomer.</text>
</comment>
<comment type="function">
    <text evidence="5">Transfers and isomerizes the ribose moiety from AdoMet to the 7-aminomethyl group of 7-deazaguanine (preQ1-tRNA) to give epoxyqueuosine (oQ-tRNA).</text>
</comment>
<keyword evidence="2 5" id="KW-0808">Transferase</keyword>
<protein>
    <recommendedName>
        <fullName evidence="5">S-adenosylmethionine:tRNA ribosyltransferase-isomerase</fullName>
        <ecNumber evidence="5">2.4.99.17</ecNumber>
    </recommendedName>
    <alternativeName>
        <fullName evidence="5">Queuosine biosynthesis protein QueA</fullName>
    </alternativeName>
</protein>
<comment type="subcellular location">
    <subcellularLocation>
        <location evidence="5">Cytoplasm</location>
    </subcellularLocation>
</comment>
<comment type="pathway">
    <text evidence="5">tRNA modification; tRNA-queuosine biosynthesis.</text>
</comment>
<dbReference type="EC" id="2.4.99.17" evidence="5"/>
<gene>
    <name evidence="5" type="primary">queA</name>
    <name evidence="6" type="ORF">SAMN06265219_1209</name>
</gene>
<organism evidence="6 7">
    <name type="scientific">Gracilimonas mengyeensis</name>
    <dbReference type="NCBI Taxonomy" id="1302730"/>
    <lineage>
        <taxon>Bacteria</taxon>
        <taxon>Pseudomonadati</taxon>
        <taxon>Balneolota</taxon>
        <taxon>Balneolia</taxon>
        <taxon>Balneolales</taxon>
        <taxon>Balneolaceae</taxon>
        <taxon>Gracilimonas</taxon>
    </lineage>
</organism>
<dbReference type="Proteomes" id="UP000317557">
    <property type="component" value="Unassembled WGS sequence"/>
</dbReference>
<comment type="catalytic activity">
    <reaction evidence="5">
        <text>7-aminomethyl-7-carbaguanosine(34) in tRNA + S-adenosyl-L-methionine = epoxyqueuosine(34) in tRNA + adenine + L-methionine + 2 H(+)</text>
        <dbReference type="Rhea" id="RHEA:32155"/>
        <dbReference type="Rhea" id="RHEA-COMP:10342"/>
        <dbReference type="Rhea" id="RHEA-COMP:18582"/>
        <dbReference type="ChEBI" id="CHEBI:15378"/>
        <dbReference type="ChEBI" id="CHEBI:16708"/>
        <dbReference type="ChEBI" id="CHEBI:57844"/>
        <dbReference type="ChEBI" id="CHEBI:59789"/>
        <dbReference type="ChEBI" id="CHEBI:82833"/>
        <dbReference type="ChEBI" id="CHEBI:194443"/>
        <dbReference type="EC" id="2.4.99.17"/>
    </reaction>
</comment>
<evidence type="ECO:0000313" key="7">
    <source>
        <dbReference type="Proteomes" id="UP000317557"/>
    </source>
</evidence>
<dbReference type="InterPro" id="IPR003699">
    <property type="entry name" value="QueA"/>
</dbReference>
<comment type="similarity">
    <text evidence="5">Belongs to the QueA family.</text>
</comment>
<dbReference type="AlphaFoldDB" id="A0A521FKE6"/>
<dbReference type="EMBL" id="FXTP01000020">
    <property type="protein sequence ID" value="SMO96080.1"/>
    <property type="molecule type" value="Genomic_DNA"/>
</dbReference>
<dbReference type="SUPFAM" id="SSF111337">
    <property type="entry name" value="QueA-like"/>
    <property type="match status" value="1"/>
</dbReference>
<name>A0A521FKE6_9BACT</name>
<keyword evidence="4 5" id="KW-0671">Queuosine biosynthesis</keyword>
<evidence type="ECO:0000256" key="4">
    <source>
        <dbReference type="ARBA" id="ARBA00022785"/>
    </source>
</evidence>
<keyword evidence="3 5" id="KW-0949">S-adenosyl-L-methionine</keyword>
<accession>A0A521FKE6</accession>
<dbReference type="InterPro" id="IPR042119">
    <property type="entry name" value="QueA_dom2"/>
</dbReference>